<dbReference type="PANTHER" id="PTHR47292">
    <property type="entry name" value="TRANSCRIPTION ELONGATION FACTOR (TFIIS) FAMILY PROTEIN-RELATED"/>
    <property type="match status" value="1"/>
</dbReference>
<evidence type="ECO:0000259" key="3">
    <source>
        <dbReference type="PROSITE" id="PS51319"/>
    </source>
</evidence>
<dbReference type="InterPro" id="IPR017923">
    <property type="entry name" value="TFIIS_N"/>
</dbReference>
<evidence type="ECO:0000313" key="5">
    <source>
        <dbReference type="Proteomes" id="UP001174677"/>
    </source>
</evidence>
<keyword evidence="5" id="KW-1185">Reference proteome</keyword>
<feature type="region of interest" description="Disordered" evidence="2">
    <location>
        <begin position="629"/>
        <end position="660"/>
    </location>
</feature>
<accession>A0ABQ9N3C2</accession>
<feature type="compositionally biased region" description="Low complexity" evidence="2">
    <location>
        <begin position="740"/>
        <end position="753"/>
    </location>
</feature>
<sequence length="1001" mass="107625">MTLEDFFTLTEMKDGLTALSRVHELVAVMQKEKDCIVKNIGDATRQWAAVASTIAATENKECLDLFIQLDGLWFIDRWLKDALRFVSDTADGFVEESITALLRALEKLKIDKERCVSSGIWITINNLLDHSSSRVQDRARALFDSWNQGRVTDAIHHDNKSAGAFCDAIVLTSENKGAEYAAVLPKGNADVENNAAEPVADENLQSRSPNRLQSERVEDVQIQTHGNLEDRPPDPLSTPIMSNSVQESPQLKDKSLGNGEGTTATETHSFAIPKEQNTELELDASKKLGSFTDNSGMVASPSVKVEPGASSSSADATCAKEVLAEPAYQNNVDAKEDDSAPNSTAIVDAGTSVSPPKAGTEDVFKSMAKDDCSPDNLQDSSDSDRKLVKTEYLGTPFSRMADIGAVDDDRQHSSDGAEDLRDDSDFSKADVDTQSPDPIDRRRSDIELEYGIVDALEVARQVAQEVEREVVDYREPSCSSSSEKIMESGVRKPGSPDSINAKQDSRVEVPLEDIPTGQNQPAEAYPGEEGHLISSNNMETEAKNGTHDLESSQVTEVAPEPEVKTEKELCTFDLNLEVCSDDMDRPVNPISTPISVVSASRPAAASGCPSAPLQFEGILGWKGSAATSAFRPASPRKTFDGDKNLEAGGTSSSSKQRQDSLDIDLNVAEDGDEKVMDFISGRQIPVSSGLHSGESSLEVGLRRSERPNLDLNCISNDADGPPSGLRMEGQLFYPRNGHRSPSPASSSSSMQPSLRNFDLNDRPLFHNDSLDQGLHLGNQNVSAFGGSKLGDPVISIMGTRVEVGSRAEARRADFVPQNPSLPNGKPLDPTVEANVSRMGGVLGIPTASYTHSPIFGYNGLTTAPSMSISSAVYGSGASIPYMVDSRGTPVVPQILGSTSAVPPAYSQPSFMMSMTSALPLSLNGAGPSRPNFDLNSGFAIEGGPGGLRQLFMTGQSRSMEEHLRGNLQPSSSSGVGGKRREPDGGWEPFSLQYKHPQPPWR</sequence>
<proteinExistence type="predicted"/>
<dbReference type="PROSITE" id="PS51319">
    <property type="entry name" value="TFIIS_N"/>
    <property type="match status" value="1"/>
</dbReference>
<feature type="region of interest" description="Disordered" evidence="2">
    <location>
        <begin position="291"/>
        <end position="445"/>
    </location>
</feature>
<dbReference type="Proteomes" id="UP001174677">
    <property type="component" value="Chromosome 2"/>
</dbReference>
<name>A0ABQ9N3C2_HEVBR</name>
<dbReference type="InterPro" id="IPR035441">
    <property type="entry name" value="TFIIS/LEDGF_dom_sf"/>
</dbReference>
<feature type="region of interest" description="Disordered" evidence="2">
    <location>
        <begin position="197"/>
        <end position="277"/>
    </location>
</feature>
<gene>
    <name evidence="4" type="ORF">P3X46_002007</name>
</gene>
<protein>
    <recommendedName>
        <fullName evidence="3">TFIIS N-terminal domain-containing protein</fullName>
    </recommendedName>
</protein>
<evidence type="ECO:0000256" key="2">
    <source>
        <dbReference type="SAM" id="MobiDB-lite"/>
    </source>
</evidence>
<dbReference type="EMBL" id="JARPOI010000002">
    <property type="protein sequence ID" value="KAJ9186435.1"/>
    <property type="molecule type" value="Genomic_DNA"/>
</dbReference>
<reference evidence="4" key="1">
    <citation type="journal article" date="2023" name="Plant Biotechnol. J.">
        <title>Chromosome-level wild Hevea brasiliensis genome provides new tools for genomic-assisted breeding and valuable loci to elevate rubber yield.</title>
        <authorList>
            <person name="Cheng H."/>
            <person name="Song X."/>
            <person name="Hu Y."/>
            <person name="Wu T."/>
            <person name="Yang Q."/>
            <person name="An Z."/>
            <person name="Feng S."/>
            <person name="Deng Z."/>
            <person name="Wu W."/>
            <person name="Zeng X."/>
            <person name="Tu M."/>
            <person name="Wang X."/>
            <person name="Huang H."/>
        </authorList>
    </citation>
    <scope>NUCLEOTIDE SEQUENCE</scope>
    <source>
        <strain evidence="4">MT/VB/25A 57/8</strain>
    </source>
</reference>
<comment type="subcellular location">
    <subcellularLocation>
        <location evidence="1">Nucleus</location>
    </subcellularLocation>
</comment>
<organism evidence="4 5">
    <name type="scientific">Hevea brasiliensis</name>
    <name type="common">Para rubber tree</name>
    <name type="synonym">Siphonia brasiliensis</name>
    <dbReference type="NCBI Taxonomy" id="3981"/>
    <lineage>
        <taxon>Eukaryota</taxon>
        <taxon>Viridiplantae</taxon>
        <taxon>Streptophyta</taxon>
        <taxon>Embryophyta</taxon>
        <taxon>Tracheophyta</taxon>
        <taxon>Spermatophyta</taxon>
        <taxon>Magnoliopsida</taxon>
        <taxon>eudicotyledons</taxon>
        <taxon>Gunneridae</taxon>
        <taxon>Pentapetalae</taxon>
        <taxon>rosids</taxon>
        <taxon>fabids</taxon>
        <taxon>Malpighiales</taxon>
        <taxon>Euphorbiaceae</taxon>
        <taxon>Crotonoideae</taxon>
        <taxon>Micrandreae</taxon>
        <taxon>Hevea</taxon>
    </lineage>
</organism>
<dbReference type="PANTHER" id="PTHR47292:SF1">
    <property type="entry name" value="TRANSCRIPTION ELONGATION FACTOR (TFIIS) FAMILY PROTEIN"/>
    <property type="match status" value="1"/>
</dbReference>
<dbReference type="Pfam" id="PF08711">
    <property type="entry name" value="Med26"/>
    <property type="match status" value="1"/>
</dbReference>
<keyword evidence="1" id="KW-0539">Nucleus</keyword>
<evidence type="ECO:0000256" key="1">
    <source>
        <dbReference type="PROSITE-ProRule" id="PRU00649"/>
    </source>
</evidence>
<dbReference type="Gene3D" id="1.20.930.10">
    <property type="entry name" value="Conserved domain common to transcription factors TFIIS, elongin A, CRSP70"/>
    <property type="match status" value="1"/>
</dbReference>
<feature type="compositionally biased region" description="Basic and acidic residues" evidence="2">
    <location>
        <begin position="407"/>
        <end position="431"/>
    </location>
</feature>
<feature type="domain" description="TFIIS N-terminal" evidence="3">
    <location>
        <begin position="80"/>
        <end position="153"/>
    </location>
</feature>
<feature type="compositionally biased region" description="Basic and acidic residues" evidence="2">
    <location>
        <begin position="359"/>
        <end position="372"/>
    </location>
</feature>
<dbReference type="SUPFAM" id="SSF47676">
    <property type="entry name" value="Conserved domain common to transcription factors TFIIS, elongin A, CRSP70"/>
    <property type="match status" value="1"/>
</dbReference>
<comment type="caution">
    <text evidence="4">The sequence shown here is derived from an EMBL/GenBank/DDBJ whole genome shotgun (WGS) entry which is preliminary data.</text>
</comment>
<evidence type="ECO:0000313" key="4">
    <source>
        <dbReference type="EMBL" id="KAJ9186435.1"/>
    </source>
</evidence>
<feature type="region of interest" description="Disordered" evidence="2">
    <location>
        <begin position="474"/>
        <end position="501"/>
    </location>
</feature>
<feature type="region of interest" description="Disordered" evidence="2">
    <location>
        <begin position="957"/>
        <end position="1001"/>
    </location>
</feature>
<feature type="compositionally biased region" description="Polar residues" evidence="2">
    <location>
        <begin position="203"/>
        <end position="212"/>
    </location>
</feature>
<feature type="region of interest" description="Disordered" evidence="2">
    <location>
        <begin position="513"/>
        <end position="564"/>
    </location>
</feature>
<feature type="region of interest" description="Disordered" evidence="2">
    <location>
        <begin position="712"/>
        <end position="760"/>
    </location>
</feature>
<feature type="compositionally biased region" description="Basic and acidic residues" evidence="2">
    <location>
        <begin position="540"/>
        <end position="550"/>
    </location>
</feature>
<feature type="compositionally biased region" description="Polar residues" evidence="2">
    <location>
        <begin position="239"/>
        <end position="249"/>
    </location>
</feature>